<dbReference type="InterPro" id="IPR011333">
    <property type="entry name" value="SKP1/BTB/POZ_sf"/>
</dbReference>
<keyword evidence="6" id="KW-0805">Transcription regulation</keyword>
<dbReference type="Gene3D" id="3.30.710.10">
    <property type="entry name" value="Potassium Channel Kv1.1, Chain A"/>
    <property type="match status" value="1"/>
</dbReference>
<feature type="compositionally biased region" description="Low complexity" evidence="10">
    <location>
        <begin position="1076"/>
        <end position="1134"/>
    </location>
</feature>
<keyword evidence="2" id="KW-0479">Metal-binding</keyword>
<dbReference type="Pfam" id="PF07707">
    <property type="entry name" value="BACK"/>
    <property type="match status" value="1"/>
</dbReference>
<keyword evidence="14" id="KW-1185">Reference proteome</keyword>
<feature type="compositionally biased region" description="Low complexity" evidence="10">
    <location>
        <begin position="742"/>
        <end position="754"/>
    </location>
</feature>
<keyword evidence="7" id="KW-0804">Transcription</keyword>
<dbReference type="SUPFAM" id="SSF54695">
    <property type="entry name" value="POZ domain"/>
    <property type="match status" value="1"/>
</dbReference>
<reference evidence="13 14" key="1">
    <citation type="submission" date="2015-12" db="EMBL/GenBank/DDBJ databases">
        <title>The genome of Folsomia candida.</title>
        <authorList>
            <person name="Faddeeva A."/>
            <person name="Derks M.F."/>
            <person name="Anvar Y."/>
            <person name="Smit S."/>
            <person name="Van Straalen N."/>
            <person name="Roelofs D."/>
        </authorList>
    </citation>
    <scope>NUCLEOTIDE SEQUENCE [LARGE SCALE GENOMIC DNA]</scope>
    <source>
        <strain evidence="13 14">VU population</strain>
        <tissue evidence="13">Whole body</tissue>
    </source>
</reference>
<dbReference type="PANTHER" id="PTHR47772">
    <property type="entry name" value="ZINC FINGER PROTEIN 200"/>
    <property type="match status" value="1"/>
</dbReference>
<protein>
    <submittedName>
        <fullName evidence="13">Zinc finger and SCAN domain-containing protein 2</fullName>
    </submittedName>
</protein>
<dbReference type="PROSITE" id="PS50097">
    <property type="entry name" value="BTB"/>
    <property type="match status" value="1"/>
</dbReference>
<feature type="domain" description="C2H2-type" evidence="12">
    <location>
        <begin position="517"/>
        <end position="544"/>
    </location>
</feature>
<keyword evidence="4 9" id="KW-0863">Zinc-finger</keyword>
<comment type="caution">
    <text evidence="13">The sequence shown here is derived from an EMBL/GenBank/DDBJ whole genome shotgun (WGS) entry which is preliminary data.</text>
</comment>
<dbReference type="FunFam" id="3.30.160.60:FF:000624">
    <property type="entry name" value="zinc finger protein 697"/>
    <property type="match status" value="1"/>
</dbReference>
<dbReference type="InterPro" id="IPR050636">
    <property type="entry name" value="C2H2-ZF_domain-containing"/>
</dbReference>
<feature type="domain" description="C2H2-type" evidence="12">
    <location>
        <begin position="573"/>
        <end position="600"/>
    </location>
</feature>
<proteinExistence type="predicted"/>
<feature type="region of interest" description="Disordered" evidence="10">
    <location>
        <begin position="371"/>
        <end position="399"/>
    </location>
</feature>
<dbReference type="SMART" id="SM00355">
    <property type="entry name" value="ZnF_C2H2"/>
    <property type="match status" value="9"/>
</dbReference>
<evidence type="ECO:0000256" key="1">
    <source>
        <dbReference type="ARBA" id="ARBA00004123"/>
    </source>
</evidence>
<dbReference type="CDD" id="cd18186">
    <property type="entry name" value="BTB_POZ_ZBTB_KLHL-like"/>
    <property type="match status" value="1"/>
</dbReference>
<dbReference type="SUPFAM" id="SSF57667">
    <property type="entry name" value="beta-beta-alpha zinc fingers"/>
    <property type="match status" value="5"/>
</dbReference>
<keyword evidence="8" id="KW-0539">Nucleus</keyword>
<dbReference type="Gene3D" id="1.25.40.420">
    <property type="match status" value="1"/>
</dbReference>
<dbReference type="EMBL" id="LNIX01000008">
    <property type="protein sequence ID" value="OXA51241.1"/>
    <property type="molecule type" value="Genomic_DNA"/>
</dbReference>
<dbReference type="InterPro" id="IPR036236">
    <property type="entry name" value="Znf_C2H2_sf"/>
</dbReference>
<evidence type="ECO:0000313" key="13">
    <source>
        <dbReference type="EMBL" id="OXA51241.1"/>
    </source>
</evidence>
<feature type="domain" description="C2H2-type" evidence="12">
    <location>
        <begin position="665"/>
        <end position="692"/>
    </location>
</feature>
<evidence type="ECO:0000256" key="7">
    <source>
        <dbReference type="ARBA" id="ARBA00023163"/>
    </source>
</evidence>
<dbReference type="InterPro" id="IPR013087">
    <property type="entry name" value="Znf_C2H2_type"/>
</dbReference>
<dbReference type="AlphaFoldDB" id="A0A226E2T9"/>
<dbReference type="Proteomes" id="UP000198287">
    <property type="component" value="Unassembled WGS sequence"/>
</dbReference>
<dbReference type="PROSITE" id="PS50157">
    <property type="entry name" value="ZINC_FINGER_C2H2_2"/>
    <property type="match status" value="7"/>
</dbReference>
<accession>A0A226E2T9</accession>
<evidence type="ECO:0000256" key="9">
    <source>
        <dbReference type="PROSITE-ProRule" id="PRU00042"/>
    </source>
</evidence>
<feature type="compositionally biased region" description="Low complexity" evidence="10">
    <location>
        <begin position="881"/>
        <end position="890"/>
    </location>
</feature>
<dbReference type="SMART" id="SM00225">
    <property type="entry name" value="BTB"/>
    <property type="match status" value="1"/>
</dbReference>
<dbReference type="PANTHER" id="PTHR47772:SF13">
    <property type="entry name" value="GASTRULA ZINC FINGER PROTEIN XLCGF49.1-LIKE-RELATED"/>
    <property type="match status" value="1"/>
</dbReference>
<evidence type="ECO:0000256" key="3">
    <source>
        <dbReference type="ARBA" id="ARBA00022737"/>
    </source>
</evidence>
<dbReference type="Pfam" id="PF00651">
    <property type="entry name" value="BTB"/>
    <property type="match status" value="1"/>
</dbReference>
<evidence type="ECO:0000313" key="14">
    <source>
        <dbReference type="Proteomes" id="UP000198287"/>
    </source>
</evidence>
<feature type="compositionally biased region" description="Polar residues" evidence="10">
    <location>
        <begin position="1135"/>
        <end position="1144"/>
    </location>
</feature>
<feature type="domain" description="BTB" evidence="11">
    <location>
        <begin position="78"/>
        <end position="165"/>
    </location>
</feature>
<dbReference type="OMA" id="HERIHFN"/>
<dbReference type="FunFam" id="3.30.160.60:FF:000446">
    <property type="entry name" value="Zinc finger protein"/>
    <property type="match status" value="1"/>
</dbReference>
<organism evidence="13 14">
    <name type="scientific">Folsomia candida</name>
    <name type="common">Springtail</name>
    <dbReference type="NCBI Taxonomy" id="158441"/>
    <lineage>
        <taxon>Eukaryota</taxon>
        <taxon>Metazoa</taxon>
        <taxon>Ecdysozoa</taxon>
        <taxon>Arthropoda</taxon>
        <taxon>Hexapoda</taxon>
        <taxon>Collembola</taxon>
        <taxon>Entomobryomorpha</taxon>
        <taxon>Isotomoidea</taxon>
        <taxon>Isotomidae</taxon>
        <taxon>Proisotominae</taxon>
        <taxon>Folsomia</taxon>
    </lineage>
</organism>
<sequence>MDTTTATPQVPLSTILDDLTTSSTHAHIHTQPTSAPSNNTTITAPVPLPPSSMSFEDTNKSWDMLQFHRKARDHEKYCDAVLHVHGRQFLCHRLILAANSPYFDSIFQSRIATGAKSKNSQYYSKTNANLTRSVLMESLIIGCTEPDVFATFINFMYTGAVSIDKGNVAELLRLSNNFMVGKLKEYCASYLERFIDAENCVQVKEVGEKYGIQALVKVATQFVQNNLGEVINHEIMMELLPKQVEGFVMDKGFQIQHEVAVKFMSRWVCHDIPGRERDYKQMLTNIDWGTMDHETIVTYIDQEPLYGSSERCFYYILQSLGDKNIRVEKYEEIFHALQQRFGQEADQPLGYGDNLLQMAFNSAMEGLQVPTESATSWAEDKEKKSNNENIGDAATTKPKKLTLEQRRRRILRRVHRNRVTKRWVVIRLDRPKPKQLAYNEMMADSSGDEECDPAQTLAGYQCHMCPYMAKKISRLERHLACMHAHDVTYRCSECGYRCKWNREYFLHMKSHFDGPPYKCSLCDFTANKIGSLISHRISHLDLKPFHCTECEFKTRSKANLAVHLKTHNNEKPYRCGICGRNFASKNSLDQHAVGHNTDKTYSCTQCPFSTKYLNHFTNHKKTHHVQTGKKGKELYRCSDSTCKYTTSKKSQLESHMRSHAGVRPHVCSICGRRFLEKSHLVRHERIHFNERPFKCEECDYASTRRDKLKEHKTRHHGVNASAKSPYKPRPHKGKSGGGGAANGSQSSGDNSNPGSTGGGTGVVYAKKSGASSSAHQQVQQQSTSEQNSSSVVTSGNELEFIIPHGPHSTTPGGDENGEAYVQLTGQSGAGSSGGLDLQHMSNTVQLRPYQQQVVVSLPTSSSSSYSTSTSTPHLISGPAHTSTSSPVISIPSTSSSTTATLLNSASLMAAIQQQQQNQNQLFKTSPSSSKIVAKPGQRIILVQQQQGSNKGGGTAGQDNNSANIAQTLASFPHGGAISSHDLQRTLGIKLEDLQAGGLIGIGTGVGGAMTARAIKLEELTGMSTQTLTTSSARGIPGTTTTMLLDAAQLQQLTQQSSSSSHFERGIPITISSLQLPSSGGQPSISVVSSQQQQQQQQIIPQQNNSSSSTPTSSGGTSGGQNQATTTNQQNNPNNDFSGLNNLFC</sequence>
<dbReference type="InterPro" id="IPR011705">
    <property type="entry name" value="BACK"/>
</dbReference>
<evidence type="ECO:0000256" key="8">
    <source>
        <dbReference type="ARBA" id="ARBA00023242"/>
    </source>
</evidence>
<keyword evidence="5" id="KW-0862">Zinc</keyword>
<feature type="region of interest" description="Disordered" evidence="10">
    <location>
        <begin position="860"/>
        <end position="890"/>
    </location>
</feature>
<dbReference type="InterPro" id="IPR000210">
    <property type="entry name" value="BTB/POZ_dom"/>
</dbReference>
<dbReference type="OrthoDB" id="6077919at2759"/>
<feature type="region of interest" description="Disordered" evidence="10">
    <location>
        <begin position="706"/>
        <end position="794"/>
    </location>
</feature>
<evidence type="ECO:0000256" key="6">
    <source>
        <dbReference type="ARBA" id="ARBA00023015"/>
    </source>
</evidence>
<dbReference type="Gene3D" id="3.30.160.60">
    <property type="entry name" value="Classic Zinc Finger"/>
    <property type="match status" value="6"/>
</dbReference>
<name>A0A226E2T9_FOLCA</name>
<keyword evidence="3" id="KW-0677">Repeat</keyword>
<evidence type="ECO:0000256" key="4">
    <source>
        <dbReference type="ARBA" id="ARBA00022771"/>
    </source>
</evidence>
<feature type="domain" description="C2H2-type" evidence="12">
    <location>
        <begin position="489"/>
        <end position="516"/>
    </location>
</feature>
<feature type="compositionally biased region" description="Low complexity" evidence="10">
    <location>
        <begin position="768"/>
        <end position="794"/>
    </location>
</feature>
<evidence type="ECO:0000256" key="5">
    <source>
        <dbReference type="ARBA" id="ARBA00022833"/>
    </source>
</evidence>
<feature type="domain" description="C2H2-type" evidence="12">
    <location>
        <begin position="693"/>
        <end position="720"/>
    </location>
</feature>
<gene>
    <name evidence="13" type="ORF">Fcan01_14614</name>
</gene>
<evidence type="ECO:0000259" key="11">
    <source>
        <dbReference type="PROSITE" id="PS50097"/>
    </source>
</evidence>
<evidence type="ECO:0000256" key="10">
    <source>
        <dbReference type="SAM" id="MobiDB-lite"/>
    </source>
</evidence>
<evidence type="ECO:0000259" key="12">
    <source>
        <dbReference type="PROSITE" id="PS50157"/>
    </source>
</evidence>
<dbReference type="PROSITE" id="PS00028">
    <property type="entry name" value="ZINC_FINGER_C2H2_1"/>
    <property type="match status" value="3"/>
</dbReference>
<dbReference type="GO" id="GO:0008270">
    <property type="term" value="F:zinc ion binding"/>
    <property type="evidence" value="ECO:0007669"/>
    <property type="project" value="UniProtKB-KW"/>
</dbReference>
<evidence type="ECO:0000256" key="2">
    <source>
        <dbReference type="ARBA" id="ARBA00022723"/>
    </source>
</evidence>
<feature type="compositionally biased region" description="Low complexity" evidence="10">
    <location>
        <begin position="860"/>
        <end position="871"/>
    </location>
</feature>
<feature type="region of interest" description="Disordered" evidence="10">
    <location>
        <begin position="1073"/>
        <end position="1144"/>
    </location>
</feature>
<feature type="domain" description="C2H2-type" evidence="12">
    <location>
        <begin position="635"/>
        <end position="664"/>
    </location>
</feature>
<dbReference type="GO" id="GO:0005634">
    <property type="term" value="C:nucleus"/>
    <property type="evidence" value="ECO:0007669"/>
    <property type="project" value="UniProtKB-SubCell"/>
</dbReference>
<feature type="domain" description="C2H2-type" evidence="12">
    <location>
        <begin position="545"/>
        <end position="572"/>
    </location>
</feature>
<comment type="subcellular location">
    <subcellularLocation>
        <location evidence="1">Nucleus</location>
    </subcellularLocation>
</comment>